<evidence type="ECO:0000256" key="1">
    <source>
        <dbReference type="ARBA" id="ARBA00008799"/>
    </source>
</evidence>
<comment type="similarity">
    <text evidence="1">Belongs to the glycosyltransferase 20 family.</text>
</comment>
<name>A0A4P6HGH9_9BACT</name>
<evidence type="ECO:0000256" key="2">
    <source>
        <dbReference type="SAM" id="MobiDB-lite"/>
    </source>
</evidence>
<dbReference type="InterPro" id="IPR001830">
    <property type="entry name" value="Glyco_trans_20"/>
</dbReference>
<accession>A0A4P6HGH9</accession>
<dbReference type="GO" id="GO:0003825">
    <property type="term" value="F:alpha,alpha-trehalose-phosphate synthase (UDP-forming) activity"/>
    <property type="evidence" value="ECO:0007669"/>
    <property type="project" value="TreeGrafter"/>
</dbReference>
<evidence type="ECO:0000313" key="3">
    <source>
        <dbReference type="EMBL" id="QAZ66173.1"/>
    </source>
</evidence>
<dbReference type="PANTHER" id="PTHR10788">
    <property type="entry name" value="TREHALOSE-6-PHOSPHATE SYNTHASE"/>
    <property type="match status" value="1"/>
</dbReference>
<keyword evidence="4" id="KW-1185">Reference proteome</keyword>
<dbReference type="EMBL" id="CP026538">
    <property type="protein sequence ID" value="QAZ66173.1"/>
    <property type="molecule type" value="Genomic_DNA"/>
</dbReference>
<protein>
    <submittedName>
        <fullName evidence="3">Trehalose-6-phosphate synthase</fullName>
    </submittedName>
</protein>
<reference evidence="3 4" key="1">
    <citation type="submission" date="2018-02" db="EMBL/GenBank/DDBJ databases">
        <title>Genome sequence of Desulfovibrio carbinolicus DSM 3852.</title>
        <authorList>
            <person name="Wilbanks E."/>
            <person name="Skennerton C.T."/>
            <person name="Orphan V.J."/>
        </authorList>
    </citation>
    <scope>NUCLEOTIDE SEQUENCE [LARGE SCALE GENOMIC DNA]</scope>
    <source>
        <strain evidence="3 4">DSM 3852</strain>
    </source>
</reference>
<dbReference type="Pfam" id="PF00982">
    <property type="entry name" value="Glyco_transf_20"/>
    <property type="match status" value="1"/>
</dbReference>
<dbReference type="KEGG" id="dcb:C3Y92_02535"/>
<dbReference type="GO" id="GO:0005829">
    <property type="term" value="C:cytosol"/>
    <property type="evidence" value="ECO:0007669"/>
    <property type="project" value="TreeGrafter"/>
</dbReference>
<dbReference type="RefSeq" id="WP_129349210.1">
    <property type="nucleotide sequence ID" value="NZ_CP026538.1"/>
</dbReference>
<dbReference type="Proteomes" id="UP000293296">
    <property type="component" value="Chromosome"/>
</dbReference>
<dbReference type="CDD" id="cd03788">
    <property type="entry name" value="GT20_TPS"/>
    <property type="match status" value="1"/>
</dbReference>
<dbReference type="Gene3D" id="3.40.50.2000">
    <property type="entry name" value="Glycogen Phosphorylase B"/>
    <property type="match status" value="2"/>
</dbReference>
<sequence>MPNDKKRRFIVLSNRLPIAVGRGPDGELTASQGAGGLVTALAPVLGNRGGAWIGWPGTSEKGVTALCRNFSRQAGYFLRPVSLTEAEVEGFYRGFSNEILWPLFHEFQMPCNFLPAYWEAYRTANATFAKAAAAAATDDDLVWVHDYHLMLVARLLKAKGRSPRLGFFLHIPFPPADIFLKIPWRRELVDALLDFDLIGFQTLRDRRNFFDVVKRLHPSAMRKGRGEIVTLTLAGETTRLGVFPISIDFAAFADRARDPGVRQTAKDIRQAFDNRFLLFGADRLDYTKGVPQRLDALQTALTSYPELRGKVCLIQVLVPSREEVPQYRAMKEDIERMVGEINGRWSRPGWAPVHFVYRNLPHDELIAYYAASDMALVTPLRDGMNLVAKEYAACNVAETGILCLSEFAGAAMELHRHAVMVNPFDVVGVAEAIRDGAAMAPGQRRRRMRAIRAIIRRHDIFQWVDAFLDAAFSTHLGDFPRQSAGAWADPEADPEAGQGPPWDTPDRVA</sequence>
<evidence type="ECO:0000313" key="4">
    <source>
        <dbReference type="Proteomes" id="UP000293296"/>
    </source>
</evidence>
<proteinExistence type="inferred from homology"/>
<feature type="region of interest" description="Disordered" evidence="2">
    <location>
        <begin position="483"/>
        <end position="509"/>
    </location>
</feature>
<dbReference type="AlphaFoldDB" id="A0A4P6HGH9"/>
<organism evidence="3 4">
    <name type="scientific">Solidesulfovibrio carbinolicus</name>
    <dbReference type="NCBI Taxonomy" id="296842"/>
    <lineage>
        <taxon>Bacteria</taxon>
        <taxon>Pseudomonadati</taxon>
        <taxon>Thermodesulfobacteriota</taxon>
        <taxon>Desulfovibrionia</taxon>
        <taxon>Desulfovibrionales</taxon>
        <taxon>Desulfovibrionaceae</taxon>
        <taxon>Solidesulfovibrio</taxon>
    </lineage>
</organism>
<dbReference type="OrthoDB" id="9815690at2"/>
<dbReference type="PANTHER" id="PTHR10788:SF106">
    <property type="entry name" value="BCDNA.GH08860"/>
    <property type="match status" value="1"/>
</dbReference>
<dbReference type="GO" id="GO:0004805">
    <property type="term" value="F:trehalose-phosphatase activity"/>
    <property type="evidence" value="ECO:0007669"/>
    <property type="project" value="TreeGrafter"/>
</dbReference>
<gene>
    <name evidence="3" type="ORF">C3Y92_02535</name>
</gene>
<dbReference type="SUPFAM" id="SSF53756">
    <property type="entry name" value="UDP-Glycosyltransferase/glycogen phosphorylase"/>
    <property type="match status" value="1"/>
</dbReference>
<dbReference type="GO" id="GO:0005992">
    <property type="term" value="P:trehalose biosynthetic process"/>
    <property type="evidence" value="ECO:0007669"/>
    <property type="project" value="InterPro"/>
</dbReference>